<dbReference type="Pfam" id="PF09697">
    <property type="entry name" value="Porph_ging"/>
    <property type="match status" value="1"/>
</dbReference>
<gene>
    <name evidence="1" type="ORF">SAMN05421639_1036</name>
</gene>
<dbReference type="InterPro" id="IPR005901">
    <property type="entry name" value="GLPGLI"/>
</dbReference>
<name>A0A1N7IBX1_9FLAO</name>
<proteinExistence type="predicted"/>
<protein>
    <submittedName>
        <fullName evidence="1">GLPGLI family protein</fullName>
    </submittedName>
</protein>
<keyword evidence="2" id="KW-1185">Reference proteome</keyword>
<dbReference type="AlphaFoldDB" id="A0A1N7IBX1"/>
<organism evidence="1 2">
    <name type="scientific">Chryseobacterium shigense</name>
    <dbReference type="NCBI Taxonomy" id="297244"/>
    <lineage>
        <taxon>Bacteria</taxon>
        <taxon>Pseudomonadati</taxon>
        <taxon>Bacteroidota</taxon>
        <taxon>Flavobacteriia</taxon>
        <taxon>Flavobacteriales</taxon>
        <taxon>Weeksellaceae</taxon>
        <taxon>Chryseobacterium group</taxon>
        <taxon>Chryseobacterium</taxon>
    </lineage>
</organism>
<dbReference type="Proteomes" id="UP000186373">
    <property type="component" value="Unassembled WGS sequence"/>
</dbReference>
<evidence type="ECO:0000313" key="2">
    <source>
        <dbReference type="Proteomes" id="UP000186373"/>
    </source>
</evidence>
<reference evidence="2" key="1">
    <citation type="submission" date="2017-01" db="EMBL/GenBank/DDBJ databases">
        <authorList>
            <person name="Varghese N."/>
            <person name="Submissions S."/>
        </authorList>
    </citation>
    <scope>NUCLEOTIDE SEQUENCE [LARGE SCALE GENOMIC DNA]</scope>
    <source>
        <strain evidence="2">DSM 17126</strain>
    </source>
</reference>
<accession>A0A1N7IBX1</accession>
<sequence>MRSKIVMLSLLFFAIQNLYSQTMRIDYVMVYKEDSLNAEPISKKMVLLIHDGKSKFFSEKQYQVDSIRDSGFRGFVVGDTNFFHVIKEKQNLISKYYFQLNDVYKLTEPITLNWKIGKETATLYGYSCQKATLNYKGRKWEAWFTQEIPVQEGPYIFKGLPGLIVHMKDSTGSYEFSFSALKKNFYKREFENTNPKPLEVSAANLKKIFLDYYNDPFREIKSRDVKVKFKDEKGNDIEPDFREMTKKMQSTLKKYNNPIELSDAIKYP</sequence>
<dbReference type="RefSeq" id="WP_076506791.1">
    <property type="nucleotide sequence ID" value="NZ_FTNY01000003.1"/>
</dbReference>
<dbReference type="NCBIfam" id="TIGR01200">
    <property type="entry name" value="GLPGLI"/>
    <property type="match status" value="1"/>
</dbReference>
<dbReference type="EMBL" id="FTNY01000003">
    <property type="protein sequence ID" value="SIS34563.1"/>
    <property type="molecule type" value="Genomic_DNA"/>
</dbReference>
<dbReference type="OrthoDB" id="1440774at2"/>
<evidence type="ECO:0000313" key="1">
    <source>
        <dbReference type="EMBL" id="SIS34563.1"/>
    </source>
</evidence>